<dbReference type="Proteomes" id="UP000197019">
    <property type="component" value="Chromosome"/>
</dbReference>
<sequence>MKTSIPTPTDQQLLAGLPDFIAVGGLLKATPTEADGCRFLYFQASNEDLDHQNEVVLQQALGESAAYFLRHGNIDLSHYTILGPKSGLANFMDYEIGKPVAVKMDGAGTFVKAQLYQGDSPMAQNANRVWASLTRQTPPCRWYPSVGGAVLSKSVQTDPATGAKVAVIDRVRWNNVALDRCPVNKTIPEVSAAPVGVFAKSLNGFVLQTAAVLPDGLPYNAYREQVARALLAGTLAAQDVAAFAERQWGLSAELAGQFSRRFLTDLRNRRNLT</sequence>
<keyword evidence="2" id="KW-1185">Reference proteome</keyword>
<protein>
    <submittedName>
        <fullName evidence="1">Uncharacterized protein</fullName>
    </submittedName>
</protein>
<dbReference type="OrthoDB" id="9157183at2"/>
<gene>
    <name evidence="1" type="ORF">CEK71_17275</name>
</gene>
<dbReference type="KEGG" id="mpsy:CEK71_17275"/>
<organism evidence="1 2">
    <name type="scientific">Methylovulum psychrotolerans</name>
    <dbReference type="NCBI Taxonomy" id="1704499"/>
    <lineage>
        <taxon>Bacteria</taxon>
        <taxon>Pseudomonadati</taxon>
        <taxon>Pseudomonadota</taxon>
        <taxon>Gammaproteobacteria</taxon>
        <taxon>Methylococcales</taxon>
        <taxon>Methylococcaceae</taxon>
        <taxon>Methylovulum</taxon>
    </lineage>
</organism>
<reference evidence="1 2" key="1">
    <citation type="submission" date="2017-06" db="EMBL/GenBank/DDBJ databases">
        <title>Genome Sequencing of the methanotroph Methylovulum psychrotolerants str. HV10-M2 isolated from a high-altitude environment.</title>
        <authorList>
            <person name="Mateos-Rivera A."/>
        </authorList>
    </citation>
    <scope>NUCLEOTIDE SEQUENCE [LARGE SCALE GENOMIC DNA]</scope>
    <source>
        <strain evidence="1 2">HV10_M2</strain>
    </source>
</reference>
<dbReference type="EMBL" id="CP022129">
    <property type="protein sequence ID" value="ASF47677.1"/>
    <property type="molecule type" value="Genomic_DNA"/>
</dbReference>
<proteinExistence type="predicted"/>
<evidence type="ECO:0000313" key="1">
    <source>
        <dbReference type="EMBL" id="ASF47677.1"/>
    </source>
</evidence>
<name>A0A1Z4C2C4_9GAMM</name>
<dbReference type="RefSeq" id="WP_088620547.1">
    <property type="nucleotide sequence ID" value="NZ_CP022129.1"/>
</dbReference>
<accession>A0A1Z4C2C4</accession>
<evidence type="ECO:0000313" key="2">
    <source>
        <dbReference type="Proteomes" id="UP000197019"/>
    </source>
</evidence>
<dbReference type="AlphaFoldDB" id="A0A1Z4C2C4"/>